<comment type="caution">
    <text evidence="2">The sequence shown here is derived from an EMBL/GenBank/DDBJ whole genome shotgun (WGS) entry which is preliminary data.</text>
</comment>
<reference evidence="2 3" key="2">
    <citation type="journal article" date="2018" name="New Phytol.">
        <title>High intraspecific genome diversity in the model arbuscular mycorrhizal symbiont Rhizophagus irregularis.</title>
        <authorList>
            <person name="Chen E.C.H."/>
            <person name="Morin E."/>
            <person name="Beaudet D."/>
            <person name="Noel J."/>
            <person name="Yildirir G."/>
            <person name="Ndikumana S."/>
            <person name="Charron P."/>
            <person name="St-Onge C."/>
            <person name="Giorgi J."/>
            <person name="Kruger M."/>
            <person name="Marton T."/>
            <person name="Ropars J."/>
            <person name="Grigoriev I.V."/>
            <person name="Hainaut M."/>
            <person name="Henrissat B."/>
            <person name="Roux C."/>
            <person name="Martin F."/>
            <person name="Corradi N."/>
        </authorList>
    </citation>
    <scope>NUCLEOTIDE SEQUENCE [LARGE SCALE GENOMIC DNA]</scope>
    <source>
        <strain evidence="2 3">DAOM 197198</strain>
    </source>
</reference>
<protein>
    <submittedName>
        <fullName evidence="2">Uncharacterized protein</fullName>
    </submittedName>
</protein>
<dbReference type="Proteomes" id="UP000018888">
    <property type="component" value="Unassembled WGS sequence"/>
</dbReference>
<keyword evidence="3" id="KW-1185">Reference proteome</keyword>
<feature type="region of interest" description="Disordered" evidence="1">
    <location>
        <begin position="123"/>
        <end position="144"/>
    </location>
</feature>
<evidence type="ECO:0000313" key="2">
    <source>
        <dbReference type="EMBL" id="POG63587.1"/>
    </source>
</evidence>
<reference evidence="2 3" key="1">
    <citation type="journal article" date="2013" name="Proc. Natl. Acad. Sci. U.S.A.">
        <title>Genome of an arbuscular mycorrhizal fungus provides insight into the oldest plant symbiosis.</title>
        <authorList>
            <person name="Tisserant E."/>
            <person name="Malbreil M."/>
            <person name="Kuo A."/>
            <person name="Kohler A."/>
            <person name="Symeonidi A."/>
            <person name="Balestrini R."/>
            <person name="Charron P."/>
            <person name="Duensing N."/>
            <person name="Frei Dit Frey N."/>
            <person name="Gianinazzi-Pearson V."/>
            <person name="Gilbert L.B."/>
            <person name="Handa Y."/>
            <person name="Herr J.R."/>
            <person name="Hijri M."/>
            <person name="Koul R."/>
            <person name="Kawaguchi M."/>
            <person name="Krajinski F."/>
            <person name="Lammers P.J."/>
            <person name="Masclaux F.G."/>
            <person name="Murat C."/>
            <person name="Morin E."/>
            <person name="Ndikumana S."/>
            <person name="Pagni M."/>
            <person name="Petitpierre D."/>
            <person name="Requena N."/>
            <person name="Rosikiewicz P."/>
            <person name="Riley R."/>
            <person name="Saito K."/>
            <person name="San Clemente H."/>
            <person name="Shapiro H."/>
            <person name="van Tuinen D."/>
            <person name="Becard G."/>
            <person name="Bonfante P."/>
            <person name="Paszkowski U."/>
            <person name="Shachar-Hill Y.Y."/>
            <person name="Tuskan G.A."/>
            <person name="Young P.W."/>
            <person name="Sanders I.R."/>
            <person name="Henrissat B."/>
            <person name="Rensing S.A."/>
            <person name="Grigoriev I.V."/>
            <person name="Corradi N."/>
            <person name="Roux C."/>
            <person name="Martin F."/>
        </authorList>
    </citation>
    <scope>NUCLEOTIDE SEQUENCE [LARGE SCALE GENOMIC DNA]</scope>
    <source>
        <strain evidence="2 3">DAOM 197198</strain>
    </source>
</reference>
<name>A0A2P4PDY8_RHIID</name>
<proteinExistence type="predicted"/>
<accession>A0A2P4PDY8</accession>
<dbReference type="AlphaFoldDB" id="A0A2P4PDY8"/>
<evidence type="ECO:0000313" key="3">
    <source>
        <dbReference type="Proteomes" id="UP000018888"/>
    </source>
</evidence>
<dbReference type="VEuPathDB" id="FungiDB:RhiirFUN_022199"/>
<gene>
    <name evidence="2" type="ORF">GLOIN_2v1484573</name>
</gene>
<dbReference type="EMBL" id="AUPC02000263">
    <property type="protein sequence ID" value="POG63587.1"/>
    <property type="molecule type" value="Genomic_DNA"/>
</dbReference>
<evidence type="ECO:0000256" key="1">
    <source>
        <dbReference type="SAM" id="MobiDB-lite"/>
    </source>
</evidence>
<organism evidence="2 3">
    <name type="scientific">Rhizophagus irregularis (strain DAOM 181602 / DAOM 197198 / MUCL 43194)</name>
    <name type="common">Arbuscular mycorrhizal fungus</name>
    <name type="synonym">Glomus intraradices</name>
    <dbReference type="NCBI Taxonomy" id="747089"/>
    <lineage>
        <taxon>Eukaryota</taxon>
        <taxon>Fungi</taxon>
        <taxon>Fungi incertae sedis</taxon>
        <taxon>Mucoromycota</taxon>
        <taxon>Glomeromycotina</taxon>
        <taxon>Glomeromycetes</taxon>
        <taxon>Glomerales</taxon>
        <taxon>Glomeraceae</taxon>
        <taxon>Rhizophagus</taxon>
    </lineage>
</organism>
<sequence length="144" mass="16313">MGTNSALRASSLAIKRVMEGRIAHLDGLQIRHFVPHPAIKKWQLRGKQLCEGVPAPEQYHVTGTHHLKALNVLFQMTTKPHEANHRKPRYSSLKICQKLCHSAGQNLIRKLTAPPDDFFTPFQQLKRPANGPHPRPQIWQPKGS</sequence>